<dbReference type="Proteomes" id="UP001165064">
    <property type="component" value="Unassembled WGS sequence"/>
</dbReference>
<sequence>MNTWDLDNIIATSFNKGKLHPAIKMKSIDRERDVKLYMVGVVGKLIPLIVDDNEINSPPVFVLIREILTNCVLYPVIKLFSDPDFYNKLIVEKLGGVMKDRADVKRFRNILDKHSLDGNPDAQKKKRKSKASLMANNTNTIIS</sequence>
<evidence type="ECO:0000313" key="1">
    <source>
        <dbReference type="EMBL" id="GMF08386.1"/>
    </source>
</evidence>
<protein>
    <submittedName>
        <fullName evidence="1">Unnamed protein product</fullName>
    </submittedName>
</protein>
<evidence type="ECO:0000313" key="2">
    <source>
        <dbReference type="Proteomes" id="UP001165064"/>
    </source>
</evidence>
<accession>A0ACB5UDA7</accession>
<proteinExistence type="predicted"/>
<keyword evidence="2" id="KW-1185">Reference proteome</keyword>
<dbReference type="EMBL" id="BSXS01016935">
    <property type="protein sequence ID" value="GMF08386.1"/>
    <property type="molecule type" value="Genomic_DNA"/>
</dbReference>
<organism evidence="1 2">
    <name type="scientific">Ambrosiozyma monospora</name>
    <name type="common">Yeast</name>
    <name type="synonym">Endomycopsis monosporus</name>
    <dbReference type="NCBI Taxonomy" id="43982"/>
    <lineage>
        <taxon>Eukaryota</taxon>
        <taxon>Fungi</taxon>
        <taxon>Dikarya</taxon>
        <taxon>Ascomycota</taxon>
        <taxon>Saccharomycotina</taxon>
        <taxon>Pichiomycetes</taxon>
        <taxon>Pichiales</taxon>
        <taxon>Pichiaceae</taxon>
        <taxon>Ambrosiozyma</taxon>
    </lineage>
</organism>
<name>A0ACB5UDA7_AMBMO</name>
<comment type="caution">
    <text evidence="1">The sequence shown here is derived from an EMBL/GenBank/DDBJ whole genome shotgun (WGS) entry which is preliminary data.</text>
</comment>
<reference evidence="1" key="1">
    <citation type="submission" date="2023-04" db="EMBL/GenBank/DDBJ databases">
        <title>Ambrosiozyma monospora NBRC 10751.</title>
        <authorList>
            <person name="Ichikawa N."/>
            <person name="Sato H."/>
            <person name="Tonouchi N."/>
        </authorList>
    </citation>
    <scope>NUCLEOTIDE SEQUENCE</scope>
    <source>
        <strain evidence="1">NBRC 10751</strain>
    </source>
</reference>
<gene>
    <name evidence="1" type="ORF">Amon02_001324300</name>
</gene>